<dbReference type="AlphaFoldDB" id="A0A2Z7CEC8"/>
<proteinExistence type="predicted"/>
<reference evidence="1 2" key="1">
    <citation type="journal article" date="2015" name="Proc. Natl. Acad. Sci. U.S.A.">
        <title>The resurrection genome of Boea hygrometrica: A blueprint for survival of dehydration.</title>
        <authorList>
            <person name="Xiao L."/>
            <person name="Yang G."/>
            <person name="Zhang L."/>
            <person name="Yang X."/>
            <person name="Zhao S."/>
            <person name="Ji Z."/>
            <person name="Zhou Q."/>
            <person name="Hu M."/>
            <person name="Wang Y."/>
            <person name="Chen M."/>
            <person name="Xu Y."/>
            <person name="Jin H."/>
            <person name="Xiao X."/>
            <person name="Hu G."/>
            <person name="Bao F."/>
            <person name="Hu Y."/>
            <person name="Wan P."/>
            <person name="Li L."/>
            <person name="Deng X."/>
            <person name="Kuang T."/>
            <person name="Xiang C."/>
            <person name="Zhu J.K."/>
            <person name="Oliver M.J."/>
            <person name="He Y."/>
        </authorList>
    </citation>
    <scope>NUCLEOTIDE SEQUENCE [LARGE SCALE GENOMIC DNA]</scope>
    <source>
        <strain evidence="2">cv. XS01</strain>
    </source>
</reference>
<dbReference type="EMBL" id="KQ998946">
    <property type="protein sequence ID" value="KZV42843.1"/>
    <property type="molecule type" value="Genomic_DNA"/>
</dbReference>
<protein>
    <submittedName>
        <fullName evidence="1">Patatin-like protein 1</fullName>
    </submittedName>
</protein>
<accession>A0A2Z7CEC8</accession>
<gene>
    <name evidence="1" type="ORF">F511_17417</name>
</gene>
<dbReference type="Proteomes" id="UP000250235">
    <property type="component" value="Unassembled WGS sequence"/>
</dbReference>
<evidence type="ECO:0000313" key="2">
    <source>
        <dbReference type="Proteomes" id="UP000250235"/>
    </source>
</evidence>
<name>A0A2Z7CEC8_9LAMI</name>
<evidence type="ECO:0000313" key="1">
    <source>
        <dbReference type="EMBL" id="KZV42843.1"/>
    </source>
</evidence>
<organism evidence="1 2">
    <name type="scientific">Dorcoceras hygrometricum</name>
    <dbReference type="NCBI Taxonomy" id="472368"/>
    <lineage>
        <taxon>Eukaryota</taxon>
        <taxon>Viridiplantae</taxon>
        <taxon>Streptophyta</taxon>
        <taxon>Embryophyta</taxon>
        <taxon>Tracheophyta</taxon>
        <taxon>Spermatophyta</taxon>
        <taxon>Magnoliopsida</taxon>
        <taxon>eudicotyledons</taxon>
        <taxon>Gunneridae</taxon>
        <taxon>Pentapetalae</taxon>
        <taxon>asterids</taxon>
        <taxon>lamiids</taxon>
        <taxon>Lamiales</taxon>
        <taxon>Gesneriaceae</taxon>
        <taxon>Didymocarpoideae</taxon>
        <taxon>Trichosporeae</taxon>
        <taxon>Loxocarpinae</taxon>
        <taxon>Dorcoceras</taxon>
    </lineage>
</organism>
<sequence length="203" mass="23324">MGIDQLKFQSVQLGYLKILQLGNTDPNNKSRKRIFEVKPQYEEPSKQQIMQHAINQCYEMHESCQKNRPVSHHSSVVFRHTNRSVTTPMIALDLSGMTNQSVGHNVALSQISQRHGRTQPKQISFLLTSSTSSEAILHLKFKLPEEPKNTRFRSHEKLRTNRFFVLLSNVDSGLLASINRKSNSRSIQCHQSRSKQRLESTEI</sequence>
<keyword evidence="2" id="KW-1185">Reference proteome</keyword>